<evidence type="ECO:0000256" key="1">
    <source>
        <dbReference type="ARBA" id="ARBA00022723"/>
    </source>
</evidence>
<dbReference type="Pfam" id="PF17839">
    <property type="entry name" value="CNP_C_terminal"/>
    <property type="match status" value="1"/>
</dbReference>
<evidence type="ECO:0000256" key="4">
    <source>
        <dbReference type="ARBA" id="ARBA00025742"/>
    </source>
</evidence>
<evidence type="ECO:0000259" key="6">
    <source>
        <dbReference type="Pfam" id="PF17839"/>
    </source>
</evidence>
<dbReference type="EMBL" id="FRFD01000003">
    <property type="protein sequence ID" value="SHO45568.1"/>
    <property type="molecule type" value="Genomic_DNA"/>
</dbReference>
<evidence type="ECO:0000256" key="3">
    <source>
        <dbReference type="ARBA" id="ARBA00023004"/>
    </source>
</evidence>
<evidence type="ECO:0000313" key="8">
    <source>
        <dbReference type="Proteomes" id="UP000184612"/>
    </source>
</evidence>
<organism evidence="7 8">
    <name type="scientific">Anaerocolumna xylanovorans DSM 12503</name>
    <dbReference type="NCBI Taxonomy" id="1121345"/>
    <lineage>
        <taxon>Bacteria</taxon>
        <taxon>Bacillati</taxon>
        <taxon>Bacillota</taxon>
        <taxon>Clostridia</taxon>
        <taxon>Lachnospirales</taxon>
        <taxon>Lachnospiraceae</taxon>
        <taxon>Anaerocolumna</taxon>
    </lineage>
</organism>
<dbReference type="AlphaFoldDB" id="A0A1M7Y1H5"/>
<reference evidence="7 8" key="1">
    <citation type="submission" date="2016-12" db="EMBL/GenBank/DDBJ databases">
        <authorList>
            <person name="Song W.-J."/>
            <person name="Kurnit D.M."/>
        </authorList>
    </citation>
    <scope>NUCLEOTIDE SEQUENCE [LARGE SCALE GENOMIC DNA]</scope>
    <source>
        <strain evidence="7 8">DSM 12503</strain>
    </source>
</reference>
<accession>A0A1M7Y1H5</accession>
<evidence type="ECO:0000259" key="5">
    <source>
        <dbReference type="Pfam" id="PF00149"/>
    </source>
</evidence>
<name>A0A1M7Y1H5_9FIRM</name>
<dbReference type="InterPro" id="IPR004843">
    <property type="entry name" value="Calcineurin-like_PHP"/>
</dbReference>
<dbReference type="Pfam" id="PF00149">
    <property type="entry name" value="Metallophos"/>
    <property type="match status" value="1"/>
</dbReference>
<dbReference type="InterPro" id="IPR012365">
    <property type="entry name" value="Pesteras_lmo2642"/>
</dbReference>
<sequence>MTIRYQKKLIFLFFIMSILVTGCSIGKSKVIESGKTLSMYIATDIHYLADSIHDNGKAYQNFSLLGDGRMVQYVDDIVNAFGYDIKINKPDILILSGDLTTNGEKASHLKLAEKLEEIEKSTGTRIYVIPGNHDIDNPWARGFQGTERYKTPSVNASEFEKIYKDFGYDEAISKDKDSLSYLAAPSKDVRLLMLDTCEYQLNPKTGTPVTNGEIRESTLEWIRKCCKEAQEKNIRIVTVMHHNLYDHSPRIHYGFTLDNSEEVEKVFRENNLDLVLSGHVHIQDIKSKEESGKRIYEITTASLIMYPIQYGVLKYNPVTGFDYSTSQVDVDTWAREKGIEDNTLMDFMSYSKLFLADNTYRKVYTALTKTGLYTEDEKEAMAETMSLLNVNYLKGTTGSIKDAIVCSKGYKLWIKAGETEDLEHLRSYFLSMIPSNDTTNNSLHIN</sequence>
<feature type="domain" description="Calcineurin-like phosphoesterase" evidence="5">
    <location>
        <begin position="41"/>
        <end position="282"/>
    </location>
</feature>
<dbReference type="GO" id="GO:0046872">
    <property type="term" value="F:metal ion binding"/>
    <property type="evidence" value="ECO:0007669"/>
    <property type="project" value="UniProtKB-KW"/>
</dbReference>
<dbReference type="PROSITE" id="PS51257">
    <property type="entry name" value="PROKAR_LIPOPROTEIN"/>
    <property type="match status" value="1"/>
</dbReference>
<dbReference type="SUPFAM" id="SSF56300">
    <property type="entry name" value="Metallo-dependent phosphatases"/>
    <property type="match status" value="1"/>
</dbReference>
<evidence type="ECO:0000256" key="2">
    <source>
        <dbReference type="ARBA" id="ARBA00022801"/>
    </source>
</evidence>
<dbReference type="InterPro" id="IPR040869">
    <property type="entry name" value="CNP_C"/>
</dbReference>
<dbReference type="InterPro" id="IPR050884">
    <property type="entry name" value="CNP_phosphodiesterase-III"/>
</dbReference>
<proteinExistence type="inferred from homology"/>
<keyword evidence="1" id="KW-0479">Metal-binding</keyword>
<dbReference type="Proteomes" id="UP000184612">
    <property type="component" value="Unassembled WGS sequence"/>
</dbReference>
<keyword evidence="3" id="KW-0408">Iron</keyword>
<dbReference type="PANTHER" id="PTHR42988:SF2">
    <property type="entry name" value="CYCLIC NUCLEOTIDE PHOSPHODIESTERASE CBUA0032-RELATED"/>
    <property type="match status" value="1"/>
</dbReference>
<dbReference type="Gene3D" id="3.60.21.10">
    <property type="match status" value="1"/>
</dbReference>
<dbReference type="PANTHER" id="PTHR42988">
    <property type="entry name" value="PHOSPHOHYDROLASE"/>
    <property type="match status" value="1"/>
</dbReference>
<comment type="similarity">
    <text evidence="4">Belongs to the cyclic nucleotide phosphodiesterase class-III family.</text>
</comment>
<dbReference type="InterPro" id="IPR029052">
    <property type="entry name" value="Metallo-depent_PP-like"/>
</dbReference>
<gene>
    <name evidence="7" type="ORF">SAMN02745217_01001</name>
</gene>
<dbReference type="GO" id="GO:0016787">
    <property type="term" value="F:hydrolase activity"/>
    <property type="evidence" value="ECO:0007669"/>
    <property type="project" value="UniProtKB-KW"/>
</dbReference>
<dbReference type="OrthoDB" id="2036332at2"/>
<dbReference type="STRING" id="1121345.SAMN02745217_01001"/>
<feature type="domain" description="Cyclic nucleotide phosphodiesterase C-terminal" evidence="6">
    <location>
        <begin position="329"/>
        <end position="433"/>
    </location>
</feature>
<keyword evidence="8" id="KW-1185">Reference proteome</keyword>
<protein>
    <submittedName>
        <fullName evidence="7">3',5'-cyclic AMP phosphodiesterase CpdA</fullName>
    </submittedName>
</protein>
<dbReference type="RefSeq" id="WP_073587637.1">
    <property type="nucleotide sequence ID" value="NZ_FRFD01000003.1"/>
</dbReference>
<dbReference type="Gene3D" id="1.10.246.180">
    <property type="match status" value="1"/>
</dbReference>
<evidence type="ECO:0000313" key="7">
    <source>
        <dbReference type="EMBL" id="SHO45568.1"/>
    </source>
</evidence>
<dbReference type="PIRSF" id="PIRSF034890">
    <property type="entry name" value="Pesteras_lmo2642"/>
    <property type="match status" value="1"/>
</dbReference>
<keyword evidence="2" id="KW-0378">Hydrolase</keyword>